<keyword evidence="10" id="KW-1185">Reference proteome</keyword>
<dbReference type="SUPFAM" id="SSF56112">
    <property type="entry name" value="Protein kinase-like (PK-like)"/>
    <property type="match status" value="1"/>
</dbReference>
<keyword evidence="4" id="KW-0418">Kinase</keyword>
<dbReference type="SMART" id="SM00441">
    <property type="entry name" value="FF"/>
    <property type="match status" value="3"/>
</dbReference>
<dbReference type="PANTHER" id="PTHR46699">
    <property type="entry name" value="SERINE/THREONINE-PROTEIN KINASE STN8, CHLOROPLASTIC-RELATED"/>
    <property type="match status" value="1"/>
</dbReference>
<feature type="region of interest" description="Disordered" evidence="7">
    <location>
        <begin position="130"/>
        <end position="225"/>
    </location>
</feature>
<accession>A0AAW1QMX3</accession>
<sequence length="1121" mass="119277">MAAELATGAQEVAEDTARLAVSERTPPSSANPSSVAQTFTFKARVPYSSAHEAEMVCRCLDVDRELRPEQVTRRLSTDGANLLIFYSAVDARTLRAAAFDSVTGTSMPRGRNGVGLKVRTARKVVAMPLGRKARQAGAREQLLSKKRGMKAAPADAKGPQGSPANSAKKAKRRKRGTAVLGGGANSQRPTALRQPAKTGKGRKNGKRRPGRRAPKAGGDAAGPAPIVGGREIKKWVSFAIEDLKVKNALGEGSYGQVFEGFLRCTDGSDERVVLKRVKRRVEGAEEMNRMEHLLNVYAARSARGAVADFLGYCEVARDQAFGKLTEGVWLVWRYEGSRTLAAYLRRRDCLPALSRELGVPAEAVAATVLRHILEGLAALHAAGVVHRDVKPLNVIFAEEAQRFKLIDLGAAADLRTGTNYQPDESILDPTYAAPEQFCLPTDSPHLARHARPLAMAMSPLLWGRHKPDLFDSYSAGLVFMQLAVPRLRPPGALRAFREAMNACGHDLAAWRARERPPPAQTAALDAGGGAGWDLAASLLRPRRIAELDNGGVVFIDAGRSGAARMSATAALKHRFIAQAAAAAAVTPAQAAAAGAKGGTERTRDGALGSAIGIWRNATRRLMNLEAQIVRTAEEVEVQTTRVKILEADVATGRAPVEVLQEESSALQGLKSQLIGLTGEFGATARSAQSLLSGLFSRKRAPAAATAAADAPPAPERSASARRAALKAQPAAAAPPAAAAAAAAAKALWPTPPRTVNPYSAAAVAAAAGDGGSDNRAVAGVYTALKFGGLALRVASGLAASIGRDAEKALAQLEPQPDPRRVSREVSSSFMDMLREEQAAVEAGEGWTAVSERLQTDLRFQAAPEARREQMFDTFREAVAKVTAARARTERAQAGAAFAELLEEAGIPAEAEWPAVVRQLGADPRWQALPSDEERRKGLGRHCAKLRAEAAFARLLDETPGLTADTPWPLVKRKVWSDPRHAAVPEARRTELWREFRVVLAELSETLTPDPTASPPVRAAANERVPAPVTDVALGSSPLAAPDLAPGAAGGLGSLTALQAEQARLQLEYAKMEAKLREMEARLTEREEALRPPAQGRDRDAKVAADRDGAFVFRVPGGRARK</sequence>
<dbReference type="SMART" id="SM00220">
    <property type="entry name" value="S_TKc"/>
    <property type="match status" value="1"/>
</dbReference>
<feature type="compositionally biased region" description="Polar residues" evidence="7">
    <location>
        <begin position="25"/>
        <end position="34"/>
    </location>
</feature>
<dbReference type="Pfam" id="PF00069">
    <property type="entry name" value="Pkinase"/>
    <property type="match status" value="1"/>
</dbReference>
<dbReference type="Pfam" id="PF09341">
    <property type="entry name" value="Pcc1"/>
    <property type="match status" value="1"/>
</dbReference>
<dbReference type="Gene3D" id="1.10.10.440">
    <property type="entry name" value="FF domain"/>
    <property type="match status" value="3"/>
</dbReference>
<dbReference type="InterPro" id="IPR015419">
    <property type="entry name" value="CTAG/Pcc1"/>
</dbReference>
<keyword evidence="3 6" id="KW-0547">Nucleotide-binding</keyword>
<dbReference type="EMBL" id="JALJOU010000083">
    <property type="protein sequence ID" value="KAK9822826.1"/>
    <property type="molecule type" value="Genomic_DNA"/>
</dbReference>
<feature type="region of interest" description="Disordered" evidence="7">
    <location>
        <begin position="705"/>
        <end position="727"/>
    </location>
</feature>
<dbReference type="PROSITE" id="PS00108">
    <property type="entry name" value="PROTEIN_KINASE_ST"/>
    <property type="match status" value="1"/>
</dbReference>
<feature type="binding site" evidence="6">
    <location>
        <position position="275"/>
    </location>
    <ligand>
        <name>ATP</name>
        <dbReference type="ChEBI" id="CHEBI:30616"/>
    </ligand>
</feature>
<dbReference type="AlphaFoldDB" id="A0AAW1QMX3"/>
<organism evidence="9 10">
    <name type="scientific">Elliptochloris bilobata</name>
    <dbReference type="NCBI Taxonomy" id="381761"/>
    <lineage>
        <taxon>Eukaryota</taxon>
        <taxon>Viridiplantae</taxon>
        <taxon>Chlorophyta</taxon>
        <taxon>core chlorophytes</taxon>
        <taxon>Trebouxiophyceae</taxon>
        <taxon>Trebouxiophyceae incertae sedis</taxon>
        <taxon>Elliptochloris clade</taxon>
        <taxon>Elliptochloris</taxon>
    </lineage>
</organism>
<protein>
    <recommendedName>
        <fullName evidence="8">Protein kinase domain-containing protein</fullName>
    </recommendedName>
</protein>
<keyword evidence="5 6" id="KW-0067">ATP-binding</keyword>
<reference evidence="9 10" key="1">
    <citation type="journal article" date="2024" name="Nat. Commun.">
        <title>Phylogenomics reveals the evolutionary origins of lichenization in chlorophyte algae.</title>
        <authorList>
            <person name="Puginier C."/>
            <person name="Libourel C."/>
            <person name="Otte J."/>
            <person name="Skaloud P."/>
            <person name="Haon M."/>
            <person name="Grisel S."/>
            <person name="Petersen M."/>
            <person name="Berrin J.G."/>
            <person name="Delaux P.M."/>
            <person name="Dal Grande F."/>
            <person name="Keller J."/>
        </authorList>
    </citation>
    <scope>NUCLEOTIDE SEQUENCE [LARGE SCALE GENOMIC DNA]</scope>
    <source>
        <strain evidence="9 10">SAG 245.80</strain>
    </source>
</reference>
<dbReference type="PANTHER" id="PTHR46699:SF4">
    <property type="entry name" value="SERINE_THREONINE-PROTEIN KINASE STN7, CHLOROPLASTIC"/>
    <property type="match status" value="1"/>
</dbReference>
<evidence type="ECO:0000313" key="10">
    <source>
        <dbReference type="Proteomes" id="UP001445335"/>
    </source>
</evidence>
<dbReference type="Proteomes" id="UP001445335">
    <property type="component" value="Unassembled WGS sequence"/>
</dbReference>
<evidence type="ECO:0000256" key="2">
    <source>
        <dbReference type="ARBA" id="ARBA00022679"/>
    </source>
</evidence>
<dbReference type="Gene3D" id="1.10.510.10">
    <property type="entry name" value="Transferase(Phosphotransferase) domain 1"/>
    <property type="match status" value="1"/>
</dbReference>
<evidence type="ECO:0000256" key="5">
    <source>
        <dbReference type="ARBA" id="ARBA00022840"/>
    </source>
</evidence>
<feature type="compositionally biased region" description="Basic residues" evidence="7">
    <location>
        <begin position="199"/>
        <end position="214"/>
    </location>
</feature>
<evidence type="ECO:0000256" key="7">
    <source>
        <dbReference type="SAM" id="MobiDB-lite"/>
    </source>
</evidence>
<feature type="compositionally biased region" description="Low complexity" evidence="7">
    <location>
        <begin position="215"/>
        <end position="225"/>
    </location>
</feature>
<dbReference type="InterPro" id="IPR017441">
    <property type="entry name" value="Protein_kinase_ATP_BS"/>
</dbReference>
<dbReference type="Gene3D" id="3.30.200.20">
    <property type="entry name" value="Phosphorylase Kinase, domain 1"/>
    <property type="match status" value="1"/>
</dbReference>
<dbReference type="InterPro" id="IPR036517">
    <property type="entry name" value="FF_domain_sf"/>
</dbReference>
<dbReference type="InterPro" id="IPR008271">
    <property type="entry name" value="Ser/Thr_kinase_AS"/>
</dbReference>
<dbReference type="GO" id="GO:0004672">
    <property type="term" value="F:protein kinase activity"/>
    <property type="evidence" value="ECO:0007669"/>
    <property type="project" value="InterPro"/>
</dbReference>
<evidence type="ECO:0000256" key="6">
    <source>
        <dbReference type="PROSITE-ProRule" id="PRU10141"/>
    </source>
</evidence>
<comment type="caution">
    <text evidence="9">The sequence shown here is derived from an EMBL/GenBank/DDBJ whole genome shotgun (WGS) entry which is preliminary data.</text>
</comment>
<feature type="region of interest" description="Disordered" evidence="7">
    <location>
        <begin position="1083"/>
        <end position="1102"/>
    </location>
</feature>
<name>A0AAW1QMX3_9CHLO</name>
<dbReference type="GO" id="GO:0005524">
    <property type="term" value="F:ATP binding"/>
    <property type="evidence" value="ECO:0007669"/>
    <property type="project" value="UniProtKB-UniRule"/>
</dbReference>
<dbReference type="InterPro" id="IPR011009">
    <property type="entry name" value="Kinase-like_dom_sf"/>
</dbReference>
<dbReference type="InterPro" id="IPR000719">
    <property type="entry name" value="Prot_kinase_dom"/>
</dbReference>
<dbReference type="Gene3D" id="3.30.310.50">
    <property type="entry name" value="Alpha-D-phosphohexomutase, C-terminal domain"/>
    <property type="match status" value="1"/>
</dbReference>
<dbReference type="PROSITE" id="PS50011">
    <property type="entry name" value="PROTEIN_KINASE_DOM"/>
    <property type="match status" value="1"/>
</dbReference>
<evidence type="ECO:0000256" key="3">
    <source>
        <dbReference type="ARBA" id="ARBA00022741"/>
    </source>
</evidence>
<feature type="region of interest" description="Disordered" evidence="7">
    <location>
        <begin position="1"/>
        <end position="34"/>
    </location>
</feature>
<evidence type="ECO:0000256" key="4">
    <source>
        <dbReference type="ARBA" id="ARBA00022777"/>
    </source>
</evidence>
<gene>
    <name evidence="9" type="ORF">WJX81_005812</name>
</gene>
<dbReference type="InterPro" id="IPR002713">
    <property type="entry name" value="FF_domain"/>
</dbReference>
<comment type="similarity">
    <text evidence="1">Belongs to the CTAG/PCC1 family.</text>
</comment>
<proteinExistence type="inferred from homology"/>
<evidence type="ECO:0000259" key="8">
    <source>
        <dbReference type="PROSITE" id="PS50011"/>
    </source>
</evidence>
<evidence type="ECO:0000256" key="1">
    <source>
        <dbReference type="ARBA" id="ARBA00007073"/>
    </source>
</evidence>
<evidence type="ECO:0000313" key="9">
    <source>
        <dbReference type="EMBL" id="KAK9822826.1"/>
    </source>
</evidence>
<feature type="domain" description="Protein kinase" evidence="8">
    <location>
        <begin position="243"/>
        <end position="576"/>
    </location>
</feature>
<keyword evidence="2" id="KW-0808">Transferase</keyword>
<dbReference type="Pfam" id="PF01846">
    <property type="entry name" value="FF"/>
    <property type="match status" value="2"/>
</dbReference>
<dbReference type="PROSITE" id="PS00107">
    <property type="entry name" value="PROTEIN_KINASE_ATP"/>
    <property type="match status" value="1"/>
</dbReference>
<dbReference type="SUPFAM" id="SSF81698">
    <property type="entry name" value="FF domain"/>
    <property type="match status" value="3"/>
</dbReference>